<name>A0AAX3BF83_9SPIR</name>
<dbReference type="SUPFAM" id="SSF52833">
    <property type="entry name" value="Thioredoxin-like"/>
    <property type="match status" value="1"/>
</dbReference>
<keyword evidence="2" id="KW-0812">Transmembrane</keyword>
<organism evidence="4 5">
    <name type="scientific">Thermospira aquatica</name>
    <dbReference type="NCBI Taxonomy" id="2828656"/>
    <lineage>
        <taxon>Bacteria</taxon>
        <taxon>Pseudomonadati</taxon>
        <taxon>Spirochaetota</taxon>
        <taxon>Spirochaetia</taxon>
        <taxon>Brevinematales</taxon>
        <taxon>Thermospiraceae</taxon>
        <taxon>Thermospira</taxon>
    </lineage>
</organism>
<dbReference type="EMBL" id="CP073355">
    <property type="protein sequence ID" value="URA11037.1"/>
    <property type="molecule type" value="Genomic_DNA"/>
</dbReference>
<feature type="transmembrane region" description="Helical" evidence="2">
    <location>
        <begin position="6"/>
        <end position="26"/>
    </location>
</feature>
<dbReference type="InterPro" id="IPR017937">
    <property type="entry name" value="Thioredoxin_CS"/>
</dbReference>
<dbReference type="PROSITE" id="PS00194">
    <property type="entry name" value="THIOREDOXIN_1"/>
    <property type="match status" value="1"/>
</dbReference>
<evidence type="ECO:0000259" key="3">
    <source>
        <dbReference type="PROSITE" id="PS51352"/>
    </source>
</evidence>
<reference evidence="4" key="2">
    <citation type="submission" date="2022-06" db="EMBL/GenBank/DDBJ databases">
        <title>Thermospira aquatica gen. nov., sp. nov.</title>
        <authorList>
            <person name="Ben Ali Gam Z."/>
            <person name="Labat M."/>
        </authorList>
    </citation>
    <scope>NUCLEOTIDE SEQUENCE</scope>
    <source>
        <strain evidence="4">F1F22</strain>
    </source>
</reference>
<dbReference type="GO" id="GO:0016209">
    <property type="term" value="F:antioxidant activity"/>
    <property type="evidence" value="ECO:0007669"/>
    <property type="project" value="InterPro"/>
</dbReference>
<dbReference type="GO" id="GO:0016491">
    <property type="term" value="F:oxidoreductase activity"/>
    <property type="evidence" value="ECO:0007669"/>
    <property type="project" value="InterPro"/>
</dbReference>
<dbReference type="PANTHER" id="PTHR42852:SF13">
    <property type="entry name" value="PROTEIN DIPZ"/>
    <property type="match status" value="1"/>
</dbReference>
<gene>
    <name evidence="4" type="ORF">KDW03_04340</name>
</gene>
<reference evidence="4" key="1">
    <citation type="submission" date="2021-04" db="EMBL/GenBank/DDBJ databases">
        <authorList>
            <person name="Postec A."/>
        </authorList>
    </citation>
    <scope>NUCLEOTIDE SEQUENCE</scope>
    <source>
        <strain evidence="4">F1F22</strain>
    </source>
</reference>
<proteinExistence type="predicted"/>
<evidence type="ECO:0000313" key="4">
    <source>
        <dbReference type="EMBL" id="URA11037.1"/>
    </source>
</evidence>
<evidence type="ECO:0000256" key="2">
    <source>
        <dbReference type="SAM" id="Phobius"/>
    </source>
</evidence>
<accession>A0AAX3BF83</accession>
<dbReference type="InterPro" id="IPR036249">
    <property type="entry name" value="Thioredoxin-like_sf"/>
</dbReference>
<keyword evidence="1" id="KW-0676">Redox-active center</keyword>
<sequence length="172" mass="19472">MKRYSWLWIGVVVVVVAGIVGVSFSMSKRSAAKEYPLAPLFSEPTIFGDSIVRLEAYRGKVVLLNFWATWCPPCQAEIPDLVRLYQDFGDRLVVIGISLDRGPNAKELVQDFYKQFKMNYPVVMGSDQLAMRYGGISGIPTSFVIDKQGRIVEKIVGFRNYSIFLDAVKTWF</sequence>
<dbReference type="CDD" id="cd02966">
    <property type="entry name" value="TlpA_like_family"/>
    <property type="match status" value="1"/>
</dbReference>
<keyword evidence="2" id="KW-0472">Membrane</keyword>
<feature type="domain" description="Thioredoxin" evidence="3">
    <location>
        <begin position="32"/>
        <end position="172"/>
    </location>
</feature>
<dbReference type="InterPro" id="IPR050553">
    <property type="entry name" value="Thioredoxin_ResA/DsbE_sf"/>
</dbReference>
<dbReference type="Pfam" id="PF00578">
    <property type="entry name" value="AhpC-TSA"/>
    <property type="match status" value="1"/>
</dbReference>
<dbReference type="KEGG" id="taqu:KDW03_04340"/>
<keyword evidence="5" id="KW-1185">Reference proteome</keyword>
<dbReference type="InterPro" id="IPR000866">
    <property type="entry name" value="AhpC/TSA"/>
</dbReference>
<protein>
    <submittedName>
        <fullName evidence="4">TlpA family protein disulfide reductase</fullName>
    </submittedName>
</protein>
<dbReference type="Gene3D" id="3.40.30.10">
    <property type="entry name" value="Glutaredoxin"/>
    <property type="match status" value="1"/>
</dbReference>
<dbReference type="InterPro" id="IPR013766">
    <property type="entry name" value="Thioredoxin_domain"/>
</dbReference>
<dbReference type="PANTHER" id="PTHR42852">
    <property type="entry name" value="THIOL:DISULFIDE INTERCHANGE PROTEIN DSBE"/>
    <property type="match status" value="1"/>
</dbReference>
<dbReference type="PROSITE" id="PS51352">
    <property type="entry name" value="THIOREDOXIN_2"/>
    <property type="match status" value="1"/>
</dbReference>
<dbReference type="RefSeq" id="WP_271436170.1">
    <property type="nucleotide sequence ID" value="NZ_CP073355.1"/>
</dbReference>
<keyword evidence="2" id="KW-1133">Transmembrane helix</keyword>
<dbReference type="AlphaFoldDB" id="A0AAX3BF83"/>
<evidence type="ECO:0000256" key="1">
    <source>
        <dbReference type="ARBA" id="ARBA00023284"/>
    </source>
</evidence>
<dbReference type="Proteomes" id="UP001056539">
    <property type="component" value="Chromosome"/>
</dbReference>
<evidence type="ECO:0000313" key="5">
    <source>
        <dbReference type="Proteomes" id="UP001056539"/>
    </source>
</evidence>